<name>A0A3B0Z6Z4_9ZZZZ</name>
<dbReference type="EMBL" id="UOFL01000233">
    <property type="protein sequence ID" value="VAW82019.1"/>
    <property type="molecule type" value="Genomic_DNA"/>
</dbReference>
<dbReference type="InterPro" id="IPR029063">
    <property type="entry name" value="SAM-dependent_MTases_sf"/>
</dbReference>
<dbReference type="AlphaFoldDB" id="A0A3B0Z6Z4"/>
<dbReference type="CDD" id="cd02440">
    <property type="entry name" value="AdoMet_MTases"/>
    <property type="match status" value="1"/>
</dbReference>
<keyword evidence="3" id="KW-0949">S-adenosyl-L-methionine</keyword>
<dbReference type="Gene3D" id="3.40.50.150">
    <property type="entry name" value="Vaccinia Virus protein VP39"/>
    <property type="match status" value="1"/>
</dbReference>
<evidence type="ECO:0000259" key="4">
    <source>
        <dbReference type="SMART" id="SM00650"/>
    </source>
</evidence>
<keyword evidence="2" id="KW-0808">Transferase</keyword>
<protein>
    <recommendedName>
        <fullName evidence="4">Ribosomal RNA adenine methylase transferase N-terminal domain-containing protein</fullName>
    </recommendedName>
</protein>
<evidence type="ECO:0000256" key="1">
    <source>
        <dbReference type="ARBA" id="ARBA00022603"/>
    </source>
</evidence>
<dbReference type="Pfam" id="PF13649">
    <property type="entry name" value="Methyltransf_25"/>
    <property type="match status" value="1"/>
</dbReference>
<reference evidence="5" key="1">
    <citation type="submission" date="2018-06" db="EMBL/GenBank/DDBJ databases">
        <authorList>
            <person name="Zhirakovskaya E."/>
        </authorList>
    </citation>
    <scope>NUCLEOTIDE SEQUENCE</scope>
</reference>
<dbReference type="SMART" id="SM00650">
    <property type="entry name" value="rADc"/>
    <property type="match status" value="1"/>
</dbReference>
<evidence type="ECO:0000256" key="3">
    <source>
        <dbReference type="ARBA" id="ARBA00022691"/>
    </source>
</evidence>
<proteinExistence type="predicted"/>
<keyword evidence="1" id="KW-0489">Methyltransferase</keyword>
<sequence length="219" mass="23421">MKNTFRTVANGLLYAPKVIFSALKSTRSHPFIQFFKAIIRNPKAVGAACPSSKGLARAMAAGIPMPLEGIVIELGAGTGPVTKAILDRGIPRDKLMVIELSSDLCDGLRERFGDDLNVIQGDAGSLSQYLEPDTKVAAVVSSLPLRSLPDSLVIKIADQLTKILGPGGTLIQFTYSLKAQYIIDIPMRQTNSKIIWFNIPPARVDVGSLEGTPASSSDN</sequence>
<accession>A0A3B0Z6Z4</accession>
<dbReference type="InterPro" id="IPR020598">
    <property type="entry name" value="rRNA_Ade_methylase_Trfase_N"/>
</dbReference>
<organism evidence="5">
    <name type="scientific">hydrothermal vent metagenome</name>
    <dbReference type="NCBI Taxonomy" id="652676"/>
    <lineage>
        <taxon>unclassified sequences</taxon>
        <taxon>metagenomes</taxon>
        <taxon>ecological metagenomes</taxon>
    </lineage>
</organism>
<evidence type="ECO:0000313" key="5">
    <source>
        <dbReference type="EMBL" id="VAW82019.1"/>
    </source>
</evidence>
<gene>
    <name evidence="5" type="ORF">MNBD_GAMMA12-589</name>
</gene>
<dbReference type="GO" id="GO:0000179">
    <property type="term" value="F:rRNA (adenine-N6,N6-)-dimethyltransferase activity"/>
    <property type="evidence" value="ECO:0007669"/>
    <property type="project" value="InterPro"/>
</dbReference>
<dbReference type="InterPro" id="IPR041698">
    <property type="entry name" value="Methyltransf_25"/>
</dbReference>
<evidence type="ECO:0000256" key="2">
    <source>
        <dbReference type="ARBA" id="ARBA00022679"/>
    </source>
</evidence>
<feature type="domain" description="Ribosomal RNA adenine methylase transferase N-terminal" evidence="4">
    <location>
        <begin position="59"/>
        <end position="215"/>
    </location>
</feature>
<dbReference type="SUPFAM" id="SSF53335">
    <property type="entry name" value="S-adenosyl-L-methionine-dependent methyltransferases"/>
    <property type="match status" value="1"/>
</dbReference>